<reference evidence="1" key="1">
    <citation type="submission" date="2020-11" db="EMBL/GenBank/DDBJ databases">
        <authorList>
            <person name="Davenport K.M."/>
            <person name="Bickhart D.M."/>
            <person name="Smith T.P.L."/>
            <person name="Murdoch B.M."/>
            <person name="Rosen B.D."/>
        </authorList>
    </citation>
    <scope>NUCLEOTIDE SEQUENCE [LARGE SCALE GENOMIC DNA]</scope>
    <source>
        <strain evidence="1">OAR_USU_Benz2616</strain>
    </source>
</reference>
<proteinExistence type="predicted"/>
<gene>
    <name evidence="1" type="primary">WARS2</name>
</gene>
<reference evidence="1" key="3">
    <citation type="submission" date="2025-09" db="UniProtKB">
        <authorList>
            <consortium name="Ensembl"/>
        </authorList>
    </citation>
    <scope>IDENTIFICATION</scope>
</reference>
<accession>A0AC11D5J8</accession>
<sequence>MALHSMRKARECWNFIRALHQGPDAAPVPQVSEHTQLSWMLTCMVRLPRLQHLHQWKAKTAKEKQSGTMGLLTYPVLQAADILLYKHAGSSVTRDQTHAWCTGTVES</sequence>
<name>A0AC11D5J8_SHEEP</name>
<protein>
    <submittedName>
        <fullName evidence="1">Tryptophanyl tRNA synthetase 2, mitochondrial</fullName>
    </submittedName>
</protein>
<evidence type="ECO:0000313" key="1">
    <source>
        <dbReference type="Ensembl" id="ENSOARP00020039277.1"/>
    </source>
</evidence>
<organism evidence="1">
    <name type="scientific">Ovis aries</name>
    <name type="common">Sheep</name>
    <dbReference type="NCBI Taxonomy" id="9940"/>
    <lineage>
        <taxon>Eukaryota</taxon>
        <taxon>Metazoa</taxon>
        <taxon>Chordata</taxon>
        <taxon>Craniata</taxon>
        <taxon>Vertebrata</taxon>
        <taxon>Euteleostomi</taxon>
        <taxon>Mammalia</taxon>
        <taxon>Eutheria</taxon>
        <taxon>Laurasiatheria</taxon>
        <taxon>Artiodactyla</taxon>
        <taxon>Ruminantia</taxon>
        <taxon>Pecora</taxon>
        <taxon>Bovidae</taxon>
        <taxon>Caprinae</taxon>
        <taxon>Ovis</taxon>
    </lineage>
</organism>
<dbReference type="Ensembl" id="ENSOART00020065330.1">
    <property type="protein sequence ID" value="ENSOARP00020039277.1"/>
    <property type="gene ID" value="ENSOARG00020001286.2"/>
</dbReference>
<reference evidence="1" key="2">
    <citation type="submission" date="2025-08" db="UniProtKB">
        <authorList>
            <consortium name="Ensembl"/>
        </authorList>
    </citation>
    <scope>IDENTIFICATION</scope>
</reference>